<dbReference type="EMBL" id="ML996174">
    <property type="protein sequence ID" value="KAF2732582.1"/>
    <property type="molecule type" value="Genomic_DNA"/>
</dbReference>
<proteinExistence type="predicted"/>
<dbReference type="OrthoDB" id="3799366at2759"/>
<keyword evidence="2" id="KW-1185">Reference proteome</keyword>
<protein>
    <submittedName>
        <fullName evidence="1">Uncharacterized protein</fullName>
    </submittedName>
</protein>
<name>A0A9P4UXY1_9PLEO</name>
<dbReference type="AlphaFoldDB" id="A0A9P4UXY1"/>
<gene>
    <name evidence="1" type="ORF">EJ04DRAFT_607487</name>
</gene>
<evidence type="ECO:0000313" key="1">
    <source>
        <dbReference type="EMBL" id="KAF2732582.1"/>
    </source>
</evidence>
<reference evidence="1" key="1">
    <citation type="journal article" date="2020" name="Stud. Mycol.">
        <title>101 Dothideomycetes genomes: a test case for predicting lifestyles and emergence of pathogens.</title>
        <authorList>
            <person name="Haridas S."/>
            <person name="Albert R."/>
            <person name="Binder M."/>
            <person name="Bloem J."/>
            <person name="Labutti K."/>
            <person name="Salamov A."/>
            <person name="Andreopoulos B."/>
            <person name="Baker S."/>
            <person name="Barry K."/>
            <person name="Bills G."/>
            <person name="Bluhm B."/>
            <person name="Cannon C."/>
            <person name="Castanera R."/>
            <person name="Culley D."/>
            <person name="Daum C."/>
            <person name="Ezra D."/>
            <person name="Gonzalez J."/>
            <person name="Henrissat B."/>
            <person name="Kuo A."/>
            <person name="Liang C."/>
            <person name="Lipzen A."/>
            <person name="Lutzoni F."/>
            <person name="Magnuson J."/>
            <person name="Mondo S."/>
            <person name="Nolan M."/>
            <person name="Ohm R."/>
            <person name="Pangilinan J."/>
            <person name="Park H.-J."/>
            <person name="Ramirez L."/>
            <person name="Alfaro M."/>
            <person name="Sun H."/>
            <person name="Tritt A."/>
            <person name="Yoshinaga Y."/>
            <person name="Zwiers L.-H."/>
            <person name="Turgeon B."/>
            <person name="Goodwin S."/>
            <person name="Spatafora J."/>
            <person name="Crous P."/>
            <person name="Grigoriev I."/>
        </authorList>
    </citation>
    <scope>NUCLEOTIDE SEQUENCE</scope>
    <source>
        <strain evidence="1">CBS 125425</strain>
    </source>
</reference>
<accession>A0A9P4UXY1</accession>
<organism evidence="1 2">
    <name type="scientific">Polyplosphaeria fusca</name>
    <dbReference type="NCBI Taxonomy" id="682080"/>
    <lineage>
        <taxon>Eukaryota</taxon>
        <taxon>Fungi</taxon>
        <taxon>Dikarya</taxon>
        <taxon>Ascomycota</taxon>
        <taxon>Pezizomycotina</taxon>
        <taxon>Dothideomycetes</taxon>
        <taxon>Pleosporomycetidae</taxon>
        <taxon>Pleosporales</taxon>
        <taxon>Tetraplosphaeriaceae</taxon>
        <taxon>Polyplosphaeria</taxon>
    </lineage>
</organism>
<dbReference type="Proteomes" id="UP000799444">
    <property type="component" value="Unassembled WGS sequence"/>
</dbReference>
<sequence length="294" mass="34587">MPREYIPRFKWSKRLAALEAARATSKEPAPDTSTKYTNDDAQAYIMALNQWHKSNDDRIKTWLGIMPDIPSQFTEAFTEPDISVQLYRDWINWSLHACREFLSRLDKFEYNYRRTGLTYHSLPDSVLDRADSTARRTLAAIFKHNVPRRHQNAFSDVYTTLRHYKRIREDAAAAEKVEDLLEVREYYKRMEGRFAMLRASLVEIERLDRAITRLVEGTISKAKAEGVKWEPVDMSRRFSEAGGALRKWIWTLDEVQENLGEGIDEQIKMIVTDMLENGMVQKRWWSELTEQNEN</sequence>
<evidence type="ECO:0000313" key="2">
    <source>
        <dbReference type="Proteomes" id="UP000799444"/>
    </source>
</evidence>
<comment type="caution">
    <text evidence="1">The sequence shown here is derived from an EMBL/GenBank/DDBJ whole genome shotgun (WGS) entry which is preliminary data.</text>
</comment>